<comment type="similarity">
    <text evidence="1">Belongs to the YciI family.</text>
</comment>
<dbReference type="PANTHER" id="PTHR37828:SF1">
    <property type="entry name" value="YCII-RELATED DOMAIN-CONTAINING PROTEIN"/>
    <property type="match status" value="1"/>
</dbReference>
<evidence type="ECO:0000256" key="1">
    <source>
        <dbReference type="ARBA" id="ARBA00007689"/>
    </source>
</evidence>
<evidence type="ECO:0000313" key="4">
    <source>
        <dbReference type="Proteomes" id="UP000183685"/>
    </source>
</evidence>
<dbReference type="AlphaFoldDB" id="A0A1G7AX76"/>
<name>A0A1G7AX76_9PROT</name>
<feature type="domain" description="YCII-related" evidence="2">
    <location>
        <begin position="19"/>
        <end position="86"/>
    </location>
</feature>
<dbReference type="PANTHER" id="PTHR37828">
    <property type="entry name" value="GSR2449 PROTEIN"/>
    <property type="match status" value="1"/>
</dbReference>
<organism evidence="3 4">
    <name type="scientific">Kordiimonas lacus</name>
    <dbReference type="NCBI Taxonomy" id="637679"/>
    <lineage>
        <taxon>Bacteria</taxon>
        <taxon>Pseudomonadati</taxon>
        <taxon>Pseudomonadota</taxon>
        <taxon>Alphaproteobacteria</taxon>
        <taxon>Kordiimonadales</taxon>
        <taxon>Kordiimonadaceae</taxon>
        <taxon>Kordiimonas</taxon>
    </lineage>
</organism>
<sequence length="97" mass="10886">MPEKQNLFIIDLEYRTSREDALPFMEDHLAFVQKYFDAGTFLASGPKVPLIGGVIIAKAESREALEAIVREDAFHINECCHYSITEVSPSRSVEGLL</sequence>
<dbReference type="Proteomes" id="UP000183685">
    <property type="component" value="Unassembled WGS sequence"/>
</dbReference>
<reference evidence="3 4" key="1">
    <citation type="submission" date="2016-10" db="EMBL/GenBank/DDBJ databases">
        <authorList>
            <person name="de Groot N.N."/>
        </authorList>
    </citation>
    <scope>NUCLEOTIDE SEQUENCE [LARGE SCALE GENOMIC DNA]</scope>
    <source>
        <strain evidence="3 4">CGMCC 1.9109</strain>
    </source>
</reference>
<keyword evidence="4" id="KW-1185">Reference proteome</keyword>
<evidence type="ECO:0000259" key="2">
    <source>
        <dbReference type="Pfam" id="PF03795"/>
    </source>
</evidence>
<dbReference type="STRING" id="637679.GCA_001550055_03395"/>
<dbReference type="InterPro" id="IPR011008">
    <property type="entry name" value="Dimeric_a/b-barrel"/>
</dbReference>
<gene>
    <name evidence="3" type="ORF">SAMN04488071_2229</name>
</gene>
<dbReference type="EMBL" id="FNAK01000005">
    <property type="protein sequence ID" value="SDE18556.1"/>
    <property type="molecule type" value="Genomic_DNA"/>
</dbReference>
<proteinExistence type="inferred from homology"/>
<dbReference type="RefSeq" id="WP_068307186.1">
    <property type="nucleotide sequence ID" value="NZ_FNAK01000005.1"/>
</dbReference>
<dbReference type="Gene3D" id="3.30.70.1060">
    <property type="entry name" value="Dimeric alpha+beta barrel"/>
    <property type="match status" value="1"/>
</dbReference>
<protein>
    <submittedName>
        <fullName evidence="3">Uncharacterized conserved protein YciI, contains a putative active-site phosphohistidine</fullName>
    </submittedName>
</protein>
<dbReference type="Pfam" id="PF03795">
    <property type="entry name" value="YCII"/>
    <property type="match status" value="1"/>
</dbReference>
<evidence type="ECO:0000313" key="3">
    <source>
        <dbReference type="EMBL" id="SDE18556.1"/>
    </source>
</evidence>
<dbReference type="SUPFAM" id="SSF54909">
    <property type="entry name" value="Dimeric alpha+beta barrel"/>
    <property type="match status" value="1"/>
</dbReference>
<accession>A0A1G7AX76</accession>
<dbReference type="InterPro" id="IPR005545">
    <property type="entry name" value="YCII"/>
</dbReference>